<reference evidence="7 8" key="2">
    <citation type="submission" date="2018-03" db="EMBL/GenBank/DDBJ databases">
        <title>The ancient ancestry and fast evolution of plastids.</title>
        <authorList>
            <person name="Moore K.R."/>
            <person name="Magnabosco C."/>
            <person name="Momper L."/>
            <person name="Gold D.A."/>
            <person name="Bosak T."/>
            <person name="Fournier G.P."/>
        </authorList>
    </citation>
    <scope>NUCLEOTIDE SEQUENCE [LARGE SCALE GENOMIC DNA]</scope>
    <source>
        <strain evidence="7 8">CCALA 015</strain>
    </source>
</reference>
<keyword evidence="8" id="KW-1185">Reference proteome</keyword>
<accession>A0ABX5FC51</accession>
<comment type="caution">
    <text evidence="7">The sequence shown here is derived from an EMBL/GenBank/DDBJ whole genome shotgun (WGS) entry which is preliminary data.</text>
</comment>
<dbReference type="Proteomes" id="UP000238218">
    <property type="component" value="Unassembled WGS sequence"/>
</dbReference>
<keyword evidence="3 6" id="KW-0489">Methyltransferase</keyword>
<dbReference type="SUPFAM" id="SSF53335">
    <property type="entry name" value="S-adenosyl-L-methionine-dependent methyltransferases"/>
    <property type="match status" value="1"/>
</dbReference>
<keyword evidence="5 6" id="KW-0949">S-adenosyl-L-methionine</keyword>
<feature type="binding site" evidence="6">
    <location>
        <position position="88"/>
    </location>
    <ligand>
        <name>S-adenosyl-L-methionine</name>
        <dbReference type="ChEBI" id="CHEBI:59789"/>
    </ligand>
</feature>
<name>A0ABX5FC51_9CHRO</name>
<comment type="similarity">
    <text evidence="6">Belongs to the methyltransferase superfamily. RNA methyltransferase RsmG family.</text>
</comment>
<dbReference type="PANTHER" id="PTHR31760:SF0">
    <property type="entry name" value="S-ADENOSYL-L-METHIONINE-DEPENDENT METHYLTRANSFERASES SUPERFAMILY PROTEIN"/>
    <property type="match status" value="1"/>
</dbReference>
<evidence type="ECO:0000313" key="7">
    <source>
        <dbReference type="EMBL" id="PSB38154.1"/>
    </source>
</evidence>
<evidence type="ECO:0000256" key="3">
    <source>
        <dbReference type="ARBA" id="ARBA00022603"/>
    </source>
</evidence>
<proteinExistence type="inferred from homology"/>
<evidence type="ECO:0000313" key="8">
    <source>
        <dbReference type="Proteomes" id="UP000238218"/>
    </source>
</evidence>
<organism evidence="7 8">
    <name type="scientific">Aphanothece cf. minutissima CCALA 015</name>
    <dbReference type="NCBI Taxonomy" id="2107695"/>
    <lineage>
        <taxon>Bacteria</taxon>
        <taxon>Bacillati</taxon>
        <taxon>Cyanobacteriota</taxon>
        <taxon>Cyanophyceae</taxon>
        <taxon>Oscillatoriophycideae</taxon>
        <taxon>Chroococcales</taxon>
        <taxon>Aphanothecaceae</taxon>
        <taxon>Aphanothece</taxon>
    </lineage>
</organism>
<dbReference type="EC" id="2.1.1.-" evidence="6"/>
<dbReference type="InterPro" id="IPR029063">
    <property type="entry name" value="SAM-dependent_MTases_sf"/>
</dbReference>
<evidence type="ECO:0000256" key="4">
    <source>
        <dbReference type="ARBA" id="ARBA00022679"/>
    </source>
</evidence>
<dbReference type="InterPro" id="IPR003682">
    <property type="entry name" value="rRNA_ssu_MeTfrase_G"/>
</dbReference>
<dbReference type="Gene3D" id="3.40.50.150">
    <property type="entry name" value="Vaccinia Virus protein VP39"/>
    <property type="match status" value="1"/>
</dbReference>
<protein>
    <recommendedName>
        <fullName evidence="6">Ribosomal RNA small subunit methyltransferase G</fullName>
        <ecNumber evidence="6">2.1.1.-</ecNumber>
    </recommendedName>
    <alternativeName>
        <fullName evidence="6">16S rRNA 7-methylguanosine methyltransferase</fullName>
        <shortName evidence="6">16S rRNA m7G methyltransferase</shortName>
    </alternativeName>
</protein>
<dbReference type="PANTHER" id="PTHR31760">
    <property type="entry name" value="S-ADENOSYL-L-METHIONINE-DEPENDENT METHYLTRANSFERASES SUPERFAMILY PROTEIN"/>
    <property type="match status" value="1"/>
</dbReference>
<reference evidence="7 8" key="1">
    <citation type="submission" date="2018-02" db="EMBL/GenBank/DDBJ databases">
        <authorList>
            <person name="Moore K."/>
            <person name="Momper L."/>
        </authorList>
    </citation>
    <scope>NUCLEOTIDE SEQUENCE [LARGE SCALE GENOMIC DNA]</scope>
    <source>
        <strain evidence="7 8">CCALA 015</strain>
    </source>
</reference>
<keyword evidence="1 6" id="KW-0963">Cytoplasm</keyword>
<keyword evidence="2 6" id="KW-0698">rRNA processing</keyword>
<comment type="function">
    <text evidence="6">Specifically methylates the N7 position of a guanine in 16S rRNA.</text>
</comment>
<gene>
    <name evidence="6" type="primary">rsmG</name>
    <name evidence="7" type="ORF">C7B81_05460</name>
</gene>
<comment type="caution">
    <text evidence="6">Lacks conserved residue(s) required for the propagation of feature annotation.</text>
</comment>
<evidence type="ECO:0000256" key="5">
    <source>
        <dbReference type="ARBA" id="ARBA00022691"/>
    </source>
</evidence>
<dbReference type="RefSeq" id="WP_106220281.1">
    <property type="nucleotide sequence ID" value="NZ_PVWP01000003.1"/>
</dbReference>
<dbReference type="HAMAP" id="MF_00074">
    <property type="entry name" value="16SrRNA_methyltr_G"/>
    <property type="match status" value="1"/>
</dbReference>
<comment type="subcellular location">
    <subcellularLocation>
        <location evidence="6">Cytoplasm</location>
    </subcellularLocation>
</comment>
<dbReference type="EMBL" id="PVWP01000003">
    <property type="protein sequence ID" value="PSB38154.1"/>
    <property type="molecule type" value="Genomic_DNA"/>
</dbReference>
<dbReference type="Pfam" id="PF02527">
    <property type="entry name" value="GidB"/>
    <property type="match status" value="1"/>
</dbReference>
<evidence type="ECO:0000256" key="6">
    <source>
        <dbReference type="HAMAP-Rule" id="MF_00074"/>
    </source>
</evidence>
<feature type="binding site" evidence="6">
    <location>
        <begin position="140"/>
        <end position="141"/>
    </location>
    <ligand>
        <name>S-adenosyl-L-methionine</name>
        <dbReference type="ChEBI" id="CHEBI:59789"/>
    </ligand>
</feature>
<keyword evidence="4 6" id="KW-0808">Transferase</keyword>
<feature type="binding site" evidence="6">
    <location>
        <position position="159"/>
    </location>
    <ligand>
        <name>S-adenosyl-L-methionine</name>
        <dbReference type="ChEBI" id="CHEBI:59789"/>
    </ligand>
</feature>
<sequence>MAASPEPSAPADAGLWQALGWTPTDDQLAALVDLQEQLRLWNCRVNLTRLVEGDDFWIAQVFDSLWPWVPLLTAPGGVPDGLELIDVGTGGGFPGLALAIALPTARITLVDSVGRKLEAVRAMARSLGLEGRLRLRCERVERTGRARDCRGRFDRAMARAVASAPVVAEYLVPLLKPDGLALLYRGQWGADDQRDLEAAVGVLRAKVDPVQRRDLPAGRGVRHGLWLRPAGPCPAAYPRAVGVPQKTPIAPGAQASAPGA</sequence>
<evidence type="ECO:0000256" key="2">
    <source>
        <dbReference type="ARBA" id="ARBA00022552"/>
    </source>
</evidence>
<evidence type="ECO:0000256" key="1">
    <source>
        <dbReference type="ARBA" id="ARBA00022490"/>
    </source>
</evidence>
<feature type="binding site" evidence="6">
    <location>
        <position position="93"/>
    </location>
    <ligand>
        <name>S-adenosyl-L-methionine</name>
        <dbReference type="ChEBI" id="CHEBI:59789"/>
    </ligand>
</feature>